<dbReference type="GO" id="GO:0008894">
    <property type="term" value="F:guanosine-5'-triphosphate,3'-diphosphate diphosphatase activity"/>
    <property type="evidence" value="ECO:0007669"/>
    <property type="project" value="UniProtKB-EC"/>
</dbReference>
<proteinExistence type="inferred from homology"/>
<evidence type="ECO:0000313" key="4">
    <source>
        <dbReference type="EMBL" id="ACL43469.1"/>
    </source>
</evidence>
<feature type="domain" description="Ppx/GppA phosphatase N-terminal" evidence="2">
    <location>
        <begin position="39"/>
        <end position="336"/>
    </location>
</feature>
<dbReference type="Pfam" id="PF21447">
    <property type="entry name" value="Ppx-GppA_III"/>
    <property type="match status" value="1"/>
</dbReference>
<dbReference type="OrthoDB" id="9807195at2"/>
<dbReference type="CDD" id="cd24006">
    <property type="entry name" value="ASKHA_NBD_PPX_GppA"/>
    <property type="match status" value="1"/>
</dbReference>
<name>B8HY30_CYAP4</name>
<dbReference type="SUPFAM" id="SSF53067">
    <property type="entry name" value="Actin-like ATPase domain"/>
    <property type="match status" value="2"/>
</dbReference>
<dbReference type="Gene3D" id="1.10.3210.10">
    <property type="entry name" value="Hypothetical protein af1432"/>
    <property type="match status" value="1"/>
</dbReference>
<sequence length="570" mass="64128">MYTNHSLSSRPAATVRETGLSEHRILAAIDVGTNSIHMVIVQIQPDLPAFKIIAAEKDTVRLGERCQQTGQLTPVAIGRALAALRRCQELAHSFQAEEIIAVATSAVREAPNGREFIETVATQLGLKVDLISGEEEARRIYLGVLSALEFNHQPHVIIDIGGGSTELILGDGGDPRYLSSTKVGAVRLTELFVQNDPITEREYQTLRNYVRGMLEWPTEAIRSHLRPDEIPRLVGTSGTIESLLMIYACEKQGVCPTSLGGHELRLEDLRQLIARLRQMTYSQRTQMLGMSERRAEIIVSGAVILQEAMELLGLKSFTSCNRALREGMIVDWMLSHGLIEDRLRYQSSVRQRSVITLAHKYRVNLENGERVANFALSLFDQTQGQLHHWGPTERQLLWAAAVLHNCGHYVSHSAHHKHSYYLVRHGGLLGYTDTEIEIIANLTRYHRKSPPKKKHDNYRILNNRDRQIVDQLSALLRLAVALDRRQIGAIKSVRCQLHVQKRELRLYLQPTYPQDECVLELWSLDYKKPTFEAEFGIRLTVQLEQTIAGTLGKTGNSLNPGGEAQKSTQS</sequence>
<evidence type="ECO:0000259" key="2">
    <source>
        <dbReference type="Pfam" id="PF02541"/>
    </source>
</evidence>
<dbReference type="FunFam" id="1.10.3210.10:FF:000025">
    <property type="entry name" value="Exopolyphosphatase"/>
    <property type="match status" value="1"/>
</dbReference>
<accession>B8HY30</accession>
<organism evidence="4">
    <name type="scientific">Cyanothece sp. (strain PCC 7425 / ATCC 29141)</name>
    <dbReference type="NCBI Taxonomy" id="395961"/>
    <lineage>
        <taxon>Bacteria</taxon>
        <taxon>Bacillati</taxon>
        <taxon>Cyanobacteriota</taxon>
        <taxon>Cyanophyceae</taxon>
        <taxon>Gomontiellales</taxon>
        <taxon>Cyanothecaceae</taxon>
        <taxon>Cyanothece</taxon>
    </lineage>
</organism>
<dbReference type="eggNOG" id="COG0248">
    <property type="taxonomic scope" value="Bacteria"/>
</dbReference>
<evidence type="ECO:0000259" key="3">
    <source>
        <dbReference type="Pfam" id="PF21447"/>
    </source>
</evidence>
<comment type="similarity">
    <text evidence="1">Belongs to the GppA/Ppx family.</text>
</comment>
<dbReference type="PANTHER" id="PTHR30005">
    <property type="entry name" value="EXOPOLYPHOSPHATASE"/>
    <property type="match status" value="1"/>
</dbReference>
<dbReference type="EMBL" id="CP001344">
    <property type="protein sequence ID" value="ACL43469.1"/>
    <property type="molecule type" value="Genomic_DNA"/>
</dbReference>
<dbReference type="Pfam" id="PF02541">
    <property type="entry name" value="Ppx-GppA"/>
    <property type="match status" value="1"/>
</dbReference>
<reference evidence="4" key="1">
    <citation type="submission" date="2009-01" db="EMBL/GenBank/DDBJ databases">
        <title>Complete sequence of chromosome Cyanothece sp. PCC 7425.</title>
        <authorList>
            <consortium name="US DOE Joint Genome Institute"/>
            <person name="Lucas S."/>
            <person name="Copeland A."/>
            <person name="Lapidus A."/>
            <person name="Glavina del Rio T."/>
            <person name="Dalin E."/>
            <person name="Tice H."/>
            <person name="Bruce D."/>
            <person name="Goodwin L."/>
            <person name="Pitluck S."/>
            <person name="Sims D."/>
            <person name="Meineke L."/>
            <person name="Brettin T."/>
            <person name="Detter J.C."/>
            <person name="Han C."/>
            <person name="Larimer F."/>
            <person name="Land M."/>
            <person name="Hauser L."/>
            <person name="Kyrpides N."/>
            <person name="Ovchinnikova G."/>
            <person name="Liberton M."/>
            <person name="Stoeckel J."/>
            <person name="Banerjee A."/>
            <person name="Singh A."/>
            <person name="Page L."/>
            <person name="Sato H."/>
            <person name="Zhao L."/>
            <person name="Sherman L."/>
            <person name="Pakrasi H."/>
            <person name="Richardson P."/>
        </authorList>
    </citation>
    <scope>NUCLEOTIDE SEQUENCE</scope>
    <source>
        <strain evidence="4">PCC 7425</strain>
    </source>
</reference>
<dbReference type="HOGENOM" id="CLU_025908_4_2_3"/>
<dbReference type="FunFam" id="3.30.420.40:FF:000023">
    <property type="entry name" value="Guanosine-5'-triphosphate,3'-diphosphate pyrophosphatase"/>
    <property type="match status" value="1"/>
</dbReference>
<dbReference type="SUPFAM" id="SSF109604">
    <property type="entry name" value="HD-domain/PDEase-like"/>
    <property type="match status" value="1"/>
</dbReference>
<dbReference type="CDD" id="cd00077">
    <property type="entry name" value="HDc"/>
    <property type="match status" value="1"/>
</dbReference>
<dbReference type="InterPro" id="IPR003695">
    <property type="entry name" value="Ppx_GppA_N"/>
</dbReference>
<dbReference type="AlphaFoldDB" id="B8HY30"/>
<dbReference type="PANTHER" id="PTHR30005:SF0">
    <property type="entry name" value="RETROGRADE REGULATION PROTEIN 2"/>
    <property type="match status" value="1"/>
</dbReference>
<dbReference type="InterPro" id="IPR043129">
    <property type="entry name" value="ATPase_NBD"/>
</dbReference>
<protein>
    <submittedName>
        <fullName evidence="4">Ppx/GppA phosphatase</fullName>
        <ecNumber evidence="4">3.6.1.40</ecNumber>
    </submittedName>
</protein>
<evidence type="ECO:0000256" key="1">
    <source>
        <dbReference type="ARBA" id="ARBA00007125"/>
    </source>
</evidence>
<dbReference type="InterPro" id="IPR003607">
    <property type="entry name" value="HD/PDEase_dom"/>
</dbReference>
<gene>
    <name evidence="4" type="ordered locus">Cyan7425_1083</name>
</gene>
<dbReference type="InterPro" id="IPR050273">
    <property type="entry name" value="GppA/Ppx_hydrolase"/>
</dbReference>
<dbReference type="Gene3D" id="3.30.420.40">
    <property type="match status" value="1"/>
</dbReference>
<feature type="domain" description="Ppx/GppA phosphatase C-terminal" evidence="3">
    <location>
        <begin position="349"/>
        <end position="527"/>
    </location>
</feature>
<dbReference type="KEGG" id="cyn:Cyan7425_1083"/>
<dbReference type="InterPro" id="IPR048950">
    <property type="entry name" value="Ppx_GppA_C"/>
</dbReference>
<keyword evidence="4" id="KW-0378">Hydrolase</keyword>
<dbReference type="Gene3D" id="3.30.420.150">
    <property type="entry name" value="Exopolyphosphatase. Domain 2"/>
    <property type="match status" value="1"/>
</dbReference>
<dbReference type="EC" id="3.6.1.40" evidence="4"/>
<dbReference type="STRING" id="395961.Cyan7425_1083"/>